<name>A0A379UX21_SALET</name>
<sequence length="102" mass="10801">MTTRRMPTLTAEQLRNIASEAVADVARQKITTSKSAVGSSHNLQRMSPVESKGKGAAISPVARKTLNNPSASGIQKSLAGSVLSQAEAKGYFKEAFNKVRKG</sequence>
<feature type="compositionally biased region" description="Polar residues" evidence="1">
    <location>
        <begin position="32"/>
        <end position="45"/>
    </location>
</feature>
<dbReference type="Proteomes" id="UP000255534">
    <property type="component" value="Unassembled WGS sequence"/>
</dbReference>
<accession>A0A379UX21</accession>
<evidence type="ECO:0000313" key="2">
    <source>
        <dbReference type="EMBL" id="SUG72800.1"/>
    </source>
</evidence>
<feature type="compositionally biased region" description="Polar residues" evidence="1">
    <location>
        <begin position="65"/>
        <end position="74"/>
    </location>
</feature>
<evidence type="ECO:0000256" key="1">
    <source>
        <dbReference type="SAM" id="MobiDB-lite"/>
    </source>
</evidence>
<proteinExistence type="predicted"/>
<feature type="region of interest" description="Disordered" evidence="1">
    <location>
        <begin position="32"/>
        <end position="74"/>
    </location>
</feature>
<protein>
    <submittedName>
        <fullName evidence="2">Uncharacterized protein</fullName>
    </submittedName>
</protein>
<dbReference type="AlphaFoldDB" id="A0A379UX21"/>
<reference evidence="2 3" key="1">
    <citation type="submission" date="2018-06" db="EMBL/GenBank/DDBJ databases">
        <authorList>
            <consortium name="Pathogen Informatics"/>
            <person name="Doyle S."/>
        </authorList>
    </citation>
    <scope>NUCLEOTIDE SEQUENCE [LARGE SCALE GENOMIC DNA]</scope>
    <source>
        <strain evidence="2 3">NCTC5798</strain>
    </source>
</reference>
<gene>
    <name evidence="2" type="ORF">NCTC5798_04025</name>
</gene>
<dbReference type="EMBL" id="UGXK01000001">
    <property type="protein sequence ID" value="SUG72800.1"/>
    <property type="molecule type" value="Genomic_DNA"/>
</dbReference>
<organism evidence="2 3">
    <name type="scientific">Salmonella enterica I</name>
    <dbReference type="NCBI Taxonomy" id="59201"/>
    <lineage>
        <taxon>Bacteria</taxon>
        <taxon>Pseudomonadati</taxon>
        <taxon>Pseudomonadota</taxon>
        <taxon>Gammaproteobacteria</taxon>
        <taxon>Enterobacterales</taxon>
        <taxon>Enterobacteriaceae</taxon>
        <taxon>Salmonella</taxon>
    </lineage>
</organism>
<evidence type="ECO:0000313" key="3">
    <source>
        <dbReference type="Proteomes" id="UP000255534"/>
    </source>
</evidence>